<organism evidence="5 6">
    <name type="scientific">Paraburkholderia megapolitana</name>
    <dbReference type="NCBI Taxonomy" id="420953"/>
    <lineage>
        <taxon>Bacteria</taxon>
        <taxon>Pseudomonadati</taxon>
        <taxon>Pseudomonadota</taxon>
        <taxon>Betaproteobacteria</taxon>
        <taxon>Burkholderiales</taxon>
        <taxon>Burkholderiaceae</taxon>
        <taxon>Paraburkholderia</taxon>
    </lineage>
</organism>
<dbReference type="SMART" id="SM00342">
    <property type="entry name" value="HTH_ARAC"/>
    <property type="match status" value="1"/>
</dbReference>
<dbReference type="GO" id="GO:0003700">
    <property type="term" value="F:DNA-binding transcription factor activity"/>
    <property type="evidence" value="ECO:0007669"/>
    <property type="project" value="InterPro"/>
</dbReference>
<keyword evidence="2 5" id="KW-0238">DNA-binding</keyword>
<protein>
    <submittedName>
        <fullName evidence="5">AraC-type DNA-binding protein</fullName>
    </submittedName>
</protein>
<accession>A0A1I3SDQ9</accession>
<dbReference type="GO" id="GO:0043565">
    <property type="term" value="F:sequence-specific DNA binding"/>
    <property type="evidence" value="ECO:0007669"/>
    <property type="project" value="InterPro"/>
</dbReference>
<evidence type="ECO:0000313" key="5">
    <source>
        <dbReference type="EMBL" id="SFJ55749.1"/>
    </source>
</evidence>
<dbReference type="InterPro" id="IPR050204">
    <property type="entry name" value="AraC_XylS_family_regulators"/>
</dbReference>
<proteinExistence type="predicted"/>
<dbReference type="RefSeq" id="WP_091017136.1">
    <property type="nucleotide sequence ID" value="NZ_CP041745.1"/>
</dbReference>
<dbReference type="AlphaFoldDB" id="A0A1I3SDQ9"/>
<evidence type="ECO:0000256" key="1">
    <source>
        <dbReference type="ARBA" id="ARBA00023015"/>
    </source>
</evidence>
<dbReference type="PANTHER" id="PTHR46796">
    <property type="entry name" value="HTH-TYPE TRANSCRIPTIONAL ACTIVATOR RHAS-RELATED"/>
    <property type="match status" value="1"/>
</dbReference>
<feature type="domain" description="HTH araC/xylS-type" evidence="4">
    <location>
        <begin position="168"/>
        <end position="266"/>
    </location>
</feature>
<dbReference type="InterPro" id="IPR009057">
    <property type="entry name" value="Homeodomain-like_sf"/>
</dbReference>
<dbReference type="Proteomes" id="UP000199548">
    <property type="component" value="Unassembled WGS sequence"/>
</dbReference>
<evidence type="ECO:0000313" key="6">
    <source>
        <dbReference type="Proteomes" id="UP000199548"/>
    </source>
</evidence>
<evidence type="ECO:0000259" key="4">
    <source>
        <dbReference type="PROSITE" id="PS01124"/>
    </source>
</evidence>
<evidence type="ECO:0000256" key="2">
    <source>
        <dbReference type="ARBA" id="ARBA00023125"/>
    </source>
</evidence>
<keyword evidence="6" id="KW-1185">Reference proteome</keyword>
<sequence>METPKVGRVAKTLLSHSSMSVANFRCDSRVVGSHGESSISYVTRGSLGYQARGKSFDLVAGSILVGRPGVDYVCTHDRNVSGECLSFRFTPELIEAIGDAPEVWHVDGVPPLAEMMVLGELAQAAANGTSDVGLDEIGMLFAARLTEVISGRKQRVTDATGSDRRRAVDAALWIDANSQEGIDLEGAAKVVGLSNFHFLRVFSKALGVTPHQYLVRCRLRHAARLLADDTRSISEIALDVGFGDISNFVRTFHRAAGVPPRSFRQMARGKRAETRDLQSVFR</sequence>
<dbReference type="PROSITE" id="PS01124">
    <property type="entry name" value="HTH_ARAC_FAMILY_2"/>
    <property type="match status" value="1"/>
</dbReference>
<dbReference type="InterPro" id="IPR018060">
    <property type="entry name" value="HTH_AraC"/>
</dbReference>
<keyword evidence="1" id="KW-0805">Transcription regulation</keyword>
<gene>
    <name evidence="5" type="ORF">SAMN05192543_108113</name>
</gene>
<dbReference type="PANTHER" id="PTHR46796:SF14">
    <property type="entry name" value="TRANSCRIPTIONAL REGULATORY PROTEIN"/>
    <property type="match status" value="1"/>
</dbReference>
<name>A0A1I3SDQ9_9BURK</name>
<dbReference type="OrthoDB" id="8890080at2"/>
<dbReference type="STRING" id="420953.SAMN05192543_108113"/>
<reference evidence="5 6" key="1">
    <citation type="submission" date="2016-10" db="EMBL/GenBank/DDBJ databases">
        <authorList>
            <person name="de Groot N.N."/>
        </authorList>
    </citation>
    <scope>NUCLEOTIDE SEQUENCE [LARGE SCALE GENOMIC DNA]</scope>
    <source>
        <strain evidence="5 6">LMG 23650</strain>
    </source>
</reference>
<dbReference type="InterPro" id="IPR020449">
    <property type="entry name" value="Tscrpt_reg_AraC-type_HTH"/>
</dbReference>
<keyword evidence="3" id="KW-0804">Transcription</keyword>
<dbReference type="PRINTS" id="PR00032">
    <property type="entry name" value="HTHARAC"/>
</dbReference>
<dbReference type="Gene3D" id="1.10.10.60">
    <property type="entry name" value="Homeodomain-like"/>
    <property type="match status" value="2"/>
</dbReference>
<dbReference type="EMBL" id="FOQU01000008">
    <property type="protein sequence ID" value="SFJ55749.1"/>
    <property type="molecule type" value="Genomic_DNA"/>
</dbReference>
<dbReference type="SUPFAM" id="SSF46689">
    <property type="entry name" value="Homeodomain-like"/>
    <property type="match status" value="2"/>
</dbReference>
<evidence type="ECO:0000256" key="3">
    <source>
        <dbReference type="ARBA" id="ARBA00023163"/>
    </source>
</evidence>
<dbReference type="Pfam" id="PF12833">
    <property type="entry name" value="HTH_18"/>
    <property type="match status" value="1"/>
</dbReference>